<sequence>MVRRDHVSARSCVRQLHVFVPIPGRTAMADFSISTENIPDWEHYVEILAGICRTIQFTS</sequence>
<comment type="caution">
    <text evidence="1">The sequence shown here is derived from an EMBL/GenBank/DDBJ whole genome shotgun (WGS) entry which is preliminary data.</text>
</comment>
<evidence type="ECO:0000313" key="1">
    <source>
        <dbReference type="EMBL" id="PSJ30530.1"/>
    </source>
</evidence>
<dbReference type="Proteomes" id="UP000242427">
    <property type="component" value="Unassembled WGS sequence"/>
</dbReference>
<accession>A0A9X7JVH9</accession>
<protein>
    <submittedName>
        <fullName evidence="1">Uncharacterized protein</fullName>
    </submittedName>
</protein>
<dbReference type="AlphaFoldDB" id="A0A9X7JVH9"/>
<dbReference type="EMBL" id="PXWG01000001">
    <property type="protein sequence ID" value="PSJ30530.1"/>
    <property type="molecule type" value="Genomic_DNA"/>
</dbReference>
<dbReference type="RefSeq" id="WP_106673724.1">
    <property type="nucleotide sequence ID" value="NZ_PXWG01000001.1"/>
</dbReference>
<name>A0A9X7JVH9_9ACTN</name>
<organism evidence="1 2">
    <name type="scientific">Streptosporangium nondiastaticum</name>
    <dbReference type="NCBI Taxonomy" id="35764"/>
    <lineage>
        <taxon>Bacteria</taxon>
        <taxon>Bacillati</taxon>
        <taxon>Actinomycetota</taxon>
        <taxon>Actinomycetes</taxon>
        <taxon>Streptosporangiales</taxon>
        <taxon>Streptosporangiaceae</taxon>
        <taxon>Streptosporangium</taxon>
    </lineage>
</organism>
<reference evidence="1 2" key="1">
    <citation type="submission" date="2018-03" db="EMBL/GenBank/DDBJ databases">
        <title>Chitinolytic properties of Streptosporangium nondiastaticum TBG75A20.</title>
        <authorList>
            <person name="Gayathri V."/>
            <person name="Shiburaj S."/>
        </authorList>
    </citation>
    <scope>NUCLEOTIDE SEQUENCE [LARGE SCALE GENOMIC DNA]</scope>
    <source>
        <strain evidence="1 2">TBG75A20</strain>
    </source>
</reference>
<keyword evidence="2" id="KW-1185">Reference proteome</keyword>
<proteinExistence type="predicted"/>
<gene>
    <name evidence="1" type="ORF">B7P34_00455</name>
</gene>
<evidence type="ECO:0000313" key="2">
    <source>
        <dbReference type="Proteomes" id="UP000242427"/>
    </source>
</evidence>
<dbReference type="OrthoDB" id="4113789at2"/>